<dbReference type="AlphaFoldDB" id="A0A9W6M972"/>
<dbReference type="InterPro" id="IPR025705">
    <property type="entry name" value="Beta_hexosaminidase_sua/sub"/>
</dbReference>
<proteinExistence type="inferred from homology"/>
<keyword evidence="4" id="KW-0378">Hydrolase</keyword>
<dbReference type="EC" id="3.2.1.52" evidence="3"/>
<dbReference type="PANTHER" id="PTHR22600">
    <property type="entry name" value="BETA-HEXOSAMINIDASE"/>
    <property type="match status" value="1"/>
</dbReference>
<name>A0A9W6M972_9MICO</name>
<dbReference type="EMBL" id="BSET01000001">
    <property type="protein sequence ID" value="GLK01839.1"/>
    <property type="molecule type" value="Genomic_DNA"/>
</dbReference>
<evidence type="ECO:0000313" key="7">
    <source>
        <dbReference type="EMBL" id="GLK01839.1"/>
    </source>
</evidence>
<evidence type="ECO:0000313" key="8">
    <source>
        <dbReference type="Proteomes" id="UP001142325"/>
    </source>
</evidence>
<dbReference type="GO" id="GO:0004563">
    <property type="term" value="F:beta-N-acetylhexosaminidase activity"/>
    <property type="evidence" value="ECO:0007669"/>
    <property type="project" value="UniProtKB-EC"/>
</dbReference>
<protein>
    <recommendedName>
        <fullName evidence="3">beta-N-acetylhexosaminidase</fullName>
        <ecNumber evidence="3">3.2.1.52</ecNumber>
    </recommendedName>
</protein>
<evidence type="ECO:0000256" key="5">
    <source>
        <dbReference type="PIRSR" id="PIRSR625705-1"/>
    </source>
</evidence>
<dbReference type="GO" id="GO:0030203">
    <property type="term" value="P:glycosaminoglycan metabolic process"/>
    <property type="evidence" value="ECO:0007669"/>
    <property type="project" value="TreeGrafter"/>
</dbReference>
<feature type="domain" description="Glycoside hydrolase family 20 catalytic" evidence="6">
    <location>
        <begin position="21"/>
        <end position="375"/>
    </location>
</feature>
<dbReference type="PANTHER" id="PTHR22600:SF57">
    <property type="entry name" value="BETA-N-ACETYLHEXOSAMINIDASE"/>
    <property type="match status" value="1"/>
</dbReference>
<dbReference type="InterPro" id="IPR015883">
    <property type="entry name" value="Glyco_hydro_20_cat"/>
</dbReference>
<evidence type="ECO:0000256" key="2">
    <source>
        <dbReference type="ARBA" id="ARBA00006285"/>
    </source>
</evidence>
<feature type="active site" description="Proton donor" evidence="5">
    <location>
        <position position="211"/>
    </location>
</feature>
<accession>A0A9W6M972</accession>
<dbReference type="PRINTS" id="PR00738">
    <property type="entry name" value="GLHYDRLASE20"/>
</dbReference>
<dbReference type="SUPFAM" id="SSF51445">
    <property type="entry name" value="(Trans)glycosidases"/>
    <property type="match status" value="1"/>
</dbReference>
<evidence type="ECO:0000256" key="3">
    <source>
        <dbReference type="ARBA" id="ARBA00012663"/>
    </source>
</evidence>
<dbReference type="Gene3D" id="3.20.20.80">
    <property type="entry name" value="Glycosidases"/>
    <property type="match status" value="1"/>
</dbReference>
<comment type="catalytic activity">
    <reaction evidence="1">
        <text>Hydrolysis of terminal non-reducing N-acetyl-D-hexosamine residues in N-acetyl-beta-D-hexosaminides.</text>
        <dbReference type="EC" id="3.2.1.52"/>
    </reaction>
</comment>
<dbReference type="RefSeq" id="WP_204939448.1">
    <property type="nucleotide sequence ID" value="NZ_BAAAUM010000001.1"/>
</dbReference>
<evidence type="ECO:0000256" key="4">
    <source>
        <dbReference type="ARBA" id="ARBA00022801"/>
    </source>
</evidence>
<dbReference type="Proteomes" id="UP001142325">
    <property type="component" value="Unassembled WGS sequence"/>
</dbReference>
<dbReference type="GO" id="GO:0005975">
    <property type="term" value="P:carbohydrate metabolic process"/>
    <property type="evidence" value="ECO:0007669"/>
    <property type="project" value="InterPro"/>
</dbReference>
<keyword evidence="8" id="KW-1185">Reference proteome</keyword>
<dbReference type="GO" id="GO:0016020">
    <property type="term" value="C:membrane"/>
    <property type="evidence" value="ECO:0007669"/>
    <property type="project" value="TreeGrafter"/>
</dbReference>
<evidence type="ECO:0000259" key="6">
    <source>
        <dbReference type="Pfam" id="PF00728"/>
    </source>
</evidence>
<comment type="caution">
    <text evidence="7">The sequence shown here is derived from an EMBL/GenBank/DDBJ whole genome shotgun (WGS) entry which is preliminary data.</text>
</comment>
<comment type="similarity">
    <text evidence="2">Belongs to the glycosyl hydrolase 20 family.</text>
</comment>
<gene>
    <name evidence="7" type="ORF">GCM10017596_15540</name>
</gene>
<sequence length="408" mass="45918">MIFSALPAPEVGPAIGREPRFGWRGLLLDSARTRFPVATICHVISLAARYGFNRLHWHLTDDQGWRFEVPEYPLLTGPAADLPRGRFDDYGSLHGDTRERAVIEAEERWTNGFYSDDEIREVVAHATALGVEIVPEVDVPGHMAAAILAYPELGRPLGLPLPEGSMREHMWWPARNDLLWPTDAARTFVAAVMRRVAELFPGPYVHIGGDECAFLQWSSDPEIDRWLELRGVDRVEKLQEWFMDDASRVLRENGKSVAAWDEATEITDAEDLLIIAWDEQRGMERIAQATQPYVFADARTLYLNRVDPDGAESQKGMTPAISIRDILGASWPEIDDERCVGIQACVWSEFVLDGNDLLTMLFPRLLAVAERLWNPDVDVAEAGGRIAREYELLHTAGLLDDPVILLQK</sequence>
<dbReference type="InterPro" id="IPR017853">
    <property type="entry name" value="GH"/>
</dbReference>
<dbReference type="Pfam" id="PF00728">
    <property type="entry name" value="Glyco_hydro_20"/>
    <property type="match status" value="1"/>
</dbReference>
<organism evidence="7 8">
    <name type="scientific">Microbacterium keratanolyticum</name>
    <dbReference type="NCBI Taxonomy" id="67574"/>
    <lineage>
        <taxon>Bacteria</taxon>
        <taxon>Bacillati</taxon>
        <taxon>Actinomycetota</taxon>
        <taxon>Actinomycetes</taxon>
        <taxon>Micrococcales</taxon>
        <taxon>Microbacteriaceae</taxon>
        <taxon>Microbacterium</taxon>
    </lineage>
</organism>
<reference evidence="7" key="2">
    <citation type="submission" date="2023-01" db="EMBL/GenBank/DDBJ databases">
        <authorList>
            <person name="Sun Q."/>
            <person name="Evtushenko L."/>
        </authorList>
    </citation>
    <scope>NUCLEOTIDE SEQUENCE</scope>
    <source>
        <strain evidence="7">VKM Ac-1958</strain>
    </source>
</reference>
<reference evidence="7" key="1">
    <citation type="journal article" date="2014" name="Int. J. Syst. Evol. Microbiol.">
        <title>Complete genome sequence of Corynebacterium casei LMG S-19264T (=DSM 44701T), isolated from a smear-ripened cheese.</title>
        <authorList>
            <consortium name="US DOE Joint Genome Institute (JGI-PGF)"/>
            <person name="Walter F."/>
            <person name="Albersmeier A."/>
            <person name="Kalinowski J."/>
            <person name="Ruckert C."/>
        </authorList>
    </citation>
    <scope>NUCLEOTIDE SEQUENCE</scope>
    <source>
        <strain evidence="7">VKM Ac-1958</strain>
    </source>
</reference>
<evidence type="ECO:0000256" key="1">
    <source>
        <dbReference type="ARBA" id="ARBA00001231"/>
    </source>
</evidence>